<dbReference type="SUPFAM" id="SSF54001">
    <property type="entry name" value="Cysteine proteinases"/>
    <property type="match status" value="1"/>
</dbReference>
<reference evidence="8 9" key="1">
    <citation type="submission" date="2021-09" db="EMBL/GenBank/DDBJ databases">
        <title>Genomic insights and catalytic innovation underlie evolution of tropane alkaloids biosynthesis.</title>
        <authorList>
            <person name="Wang Y.-J."/>
            <person name="Tian T."/>
            <person name="Huang J.-P."/>
            <person name="Huang S.-X."/>
        </authorList>
    </citation>
    <scope>NUCLEOTIDE SEQUENCE [LARGE SCALE GENOMIC DNA]</scope>
    <source>
        <strain evidence="8">KIB-2018</strain>
        <tissue evidence="8">Leaf</tissue>
    </source>
</reference>
<evidence type="ECO:0000256" key="6">
    <source>
        <dbReference type="ARBA" id="ARBA00057729"/>
    </source>
</evidence>
<keyword evidence="3" id="KW-0833">Ubl conjugation pathway</keyword>
<dbReference type="InterPro" id="IPR057375">
    <property type="entry name" value="ULP2A/B_PH"/>
</dbReference>
<dbReference type="PROSITE" id="PS50600">
    <property type="entry name" value="ULP_PROTEASE"/>
    <property type="match status" value="1"/>
</dbReference>
<evidence type="ECO:0000256" key="3">
    <source>
        <dbReference type="ARBA" id="ARBA00022786"/>
    </source>
</evidence>
<comment type="caution">
    <text evidence="8">The sequence shown here is derived from an EMBL/GenBank/DDBJ whole genome shotgun (WGS) entry which is preliminary data.</text>
</comment>
<dbReference type="GO" id="GO:0006508">
    <property type="term" value="P:proteolysis"/>
    <property type="evidence" value="ECO:0007669"/>
    <property type="project" value="UniProtKB-KW"/>
</dbReference>
<evidence type="ECO:0000313" key="8">
    <source>
        <dbReference type="EMBL" id="KAJ8769035.1"/>
    </source>
</evidence>
<dbReference type="EMBL" id="JAIWQS010000004">
    <property type="protein sequence ID" value="KAJ8769035.1"/>
    <property type="molecule type" value="Genomic_DNA"/>
</dbReference>
<proteinExistence type="inferred from homology"/>
<keyword evidence="5" id="KW-0788">Thiol protease</keyword>
<dbReference type="InterPro" id="IPR003653">
    <property type="entry name" value="Peptidase_C48_C"/>
</dbReference>
<keyword evidence="9" id="KW-1185">Reference proteome</keyword>
<evidence type="ECO:0000256" key="4">
    <source>
        <dbReference type="ARBA" id="ARBA00022801"/>
    </source>
</evidence>
<evidence type="ECO:0000256" key="5">
    <source>
        <dbReference type="ARBA" id="ARBA00022807"/>
    </source>
</evidence>
<dbReference type="Pfam" id="PF25352">
    <property type="entry name" value="PH_ULP"/>
    <property type="match status" value="1"/>
</dbReference>
<dbReference type="AlphaFoldDB" id="A0AAV8TSX8"/>
<dbReference type="GO" id="GO:0008234">
    <property type="term" value="F:cysteine-type peptidase activity"/>
    <property type="evidence" value="ECO:0007669"/>
    <property type="project" value="UniProtKB-KW"/>
</dbReference>
<sequence length="597" mass="69330">MDLRTTVVRKNIGKMGLTFDHNSTCINKLQFSICDPDWCERQEAIKLVSFRYRDIWSETYGACRENDENHGQSNVAISKPYISGFFCFSLDHTFEEIIFPKGDPDAVSISKRDVELLSPETFINDTIIDFYIKYLKSRLLPENQPRFHFFNSFFFRKLADLDKDPFSSHEGREAFERVRKWTRKVNIFDKDYVFIPVNYSHHWSLIVICHPGEVAYFRDEGCEKLLRVPCILHMDSMKGSHRGLKNLVQSYLYEEWKARHEEKEDDALLKFLHLRFISLELPQQQNSYDCGLFLLHYVELFLEEAPVNFSPFNITKFSHFLNRKWFPVEEASLKRSYIQKLIYQILEDQCQKVPPSESSNRNNSFQFAATRQELETEILEKRSRTPNAWKSYSFSSKADMRIGTSLSAITSPRVIQQQFRVGSARPFPGGIQWQTGVTSHWRSLSSSIEEAEGNSQQVTNLSPDREDNWQIPRLSTECSTTLQLDSGFNHLKTSQNQISTRIEEKLNENLSCETCTVESQKSSEIGVEEDYMFVECERLHNPIQTDRQECSSKVLATCVVADSQETNCTEDANQEKDSCSSILRKGSNRNNRPDSSV</sequence>
<dbReference type="Gene3D" id="3.30.310.130">
    <property type="entry name" value="Ubiquitin-related"/>
    <property type="match status" value="1"/>
</dbReference>
<dbReference type="Gene3D" id="1.10.418.20">
    <property type="match status" value="1"/>
</dbReference>
<feature type="domain" description="Ubiquitin-like protease family profile" evidence="7">
    <location>
        <begin position="107"/>
        <end position="301"/>
    </location>
</feature>
<evidence type="ECO:0000259" key="7">
    <source>
        <dbReference type="PROSITE" id="PS50600"/>
    </source>
</evidence>
<comment type="similarity">
    <text evidence="1">Belongs to the peptidase C48 family.</text>
</comment>
<evidence type="ECO:0000313" key="9">
    <source>
        <dbReference type="Proteomes" id="UP001159364"/>
    </source>
</evidence>
<protein>
    <recommendedName>
        <fullName evidence="7">Ubiquitin-like protease family profile domain-containing protein</fullName>
    </recommendedName>
</protein>
<dbReference type="Proteomes" id="UP001159364">
    <property type="component" value="Linkage Group LG04"/>
</dbReference>
<dbReference type="Pfam" id="PF02902">
    <property type="entry name" value="Peptidase_C48"/>
    <property type="match status" value="1"/>
</dbReference>
<comment type="function">
    <text evidence="6">Protease that catalyzes two essential functions in the SUMO pathway: processing of full-length SUMOs to their mature forms and deconjugation of SUMO from targeted proteins.</text>
</comment>
<dbReference type="InterPro" id="IPR038765">
    <property type="entry name" value="Papain-like_cys_pep_sf"/>
</dbReference>
<gene>
    <name evidence="8" type="ORF">K2173_024031</name>
</gene>
<name>A0AAV8TSX8_9ROSI</name>
<keyword evidence="4" id="KW-0378">Hydrolase</keyword>
<organism evidence="8 9">
    <name type="scientific">Erythroxylum novogranatense</name>
    <dbReference type="NCBI Taxonomy" id="1862640"/>
    <lineage>
        <taxon>Eukaryota</taxon>
        <taxon>Viridiplantae</taxon>
        <taxon>Streptophyta</taxon>
        <taxon>Embryophyta</taxon>
        <taxon>Tracheophyta</taxon>
        <taxon>Spermatophyta</taxon>
        <taxon>Magnoliopsida</taxon>
        <taxon>eudicotyledons</taxon>
        <taxon>Gunneridae</taxon>
        <taxon>Pentapetalae</taxon>
        <taxon>rosids</taxon>
        <taxon>fabids</taxon>
        <taxon>Malpighiales</taxon>
        <taxon>Erythroxylaceae</taxon>
        <taxon>Erythroxylum</taxon>
    </lineage>
</organism>
<evidence type="ECO:0000256" key="2">
    <source>
        <dbReference type="ARBA" id="ARBA00022670"/>
    </source>
</evidence>
<dbReference type="PANTHER" id="PTHR47764:SF14">
    <property type="entry name" value="UBIQUITIN-LIKE PROTEASE FAMILY PROFILE DOMAIN-CONTAINING PROTEIN"/>
    <property type="match status" value="1"/>
</dbReference>
<dbReference type="PANTHER" id="PTHR47764">
    <property type="entry name" value="UBIQUITIN-LIKE-SPECIFIC PROTEASE 2B-RELATED"/>
    <property type="match status" value="1"/>
</dbReference>
<dbReference type="FunFam" id="3.30.310.130:FF:000006">
    <property type="entry name" value="Probable ubiquitin-like-specific protease 2B"/>
    <property type="match status" value="1"/>
</dbReference>
<keyword evidence="2" id="KW-0645">Protease</keyword>
<accession>A0AAV8TSX8</accession>
<evidence type="ECO:0000256" key="1">
    <source>
        <dbReference type="ARBA" id="ARBA00005234"/>
    </source>
</evidence>